<gene>
    <name evidence="1" type="ORF">METZ01_LOCUS201625</name>
</gene>
<accession>A0A382EFK2</accession>
<dbReference type="EMBL" id="UINC01043974">
    <property type="protein sequence ID" value="SVB48771.1"/>
    <property type="molecule type" value="Genomic_DNA"/>
</dbReference>
<protein>
    <submittedName>
        <fullName evidence="1">Uncharacterized protein</fullName>
    </submittedName>
</protein>
<feature type="non-terminal residue" evidence="1">
    <location>
        <position position="182"/>
    </location>
</feature>
<proteinExistence type="predicted"/>
<reference evidence="1" key="1">
    <citation type="submission" date="2018-05" db="EMBL/GenBank/DDBJ databases">
        <authorList>
            <person name="Lanie J.A."/>
            <person name="Ng W.-L."/>
            <person name="Kazmierczak K.M."/>
            <person name="Andrzejewski T.M."/>
            <person name="Davidsen T.M."/>
            <person name="Wayne K.J."/>
            <person name="Tettelin H."/>
            <person name="Glass J.I."/>
            <person name="Rusch D."/>
            <person name="Podicherti R."/>
            <person name="Tsui H.-C.T."/>
            <person name="Winkler M.E."/>
        </authorList>
    </citation>
    <scope>NUCLEOTIDE SEQUENCE</scope>
</reference>
<organism evidence="1">
    <name type="scientific">marine metagenome</name>
    <dbReference type="NCBI Taxonomy" id="408172"/>
    <lineage>
        <taxon>unclassified sequences</taxon>
        <taxon>metagenomes</taxon>
        <taxon>ecological metagenomes</taxon>
    </lineage>
</organism>
<evidence type="ECO:0000313" key="1">
    <source>
        <dbReference type="EMBL" id="SVB48771.1"/>
    </source>
</evidence>
<name>A0A382EFK2_9ZZZZ</name>
<sequence>MRISLIIALFLIPKVGKSQMALPTFQGAQKPHTIFEHLQTLAVSLDALTSITNSNFGSVQSTIEGADGSFHVFAVVDYGNVAESLQGTGTSGGTTSFSSPNFVYNSSASNILSTGNTIVDMSGGPNSVIDGNKWMAMAVYDGSTNGFKGIMLWVFTDDLINNSNSVTTDGHTVTTAKSIFYP</sequence>
<dbReference type="AlphaFoldDB" id="A0A382EFK2"/>